<feature type="compositionally biased region" description="Basic and acidic residues" evidence="9">
    <location>
        <begin position="255"/>
        <end position="269"/>
    </location>
</feature>
<feature type="compositionally biased region" description="Gly residues" evidence="9">
    <location>
        <begin position="813"/>
        <end position="823"/>
    </location>
</feature>
<evidence type="ECO:0000313" key="11">
    <source>
        <dbReference type="EMBL" id="GAQ79898.1"/>
    </source>
</evidence>
<dbReference type="GO" id="GO:0017108">
    <property type="term" value="F:5'-flap endonuclease activity"/>
    <property type="evidence" value="ECO:0000318"/>
    <property type="project" value="GO_Central"/>
</dbReference>
<dbReference type="STRING" id="105231.A0A1Y1HVN0"/>
<evidence type="ECO:0000256" key="2">
    <source>
        <dbReference type="ARBA" id="ARBA00005533"/>
    </source>
</evidence>
<feature type="domain" description="VRR-NUC" evidence="10">
    <location>
        <begin position="1513"/>
        <end position="1709"/>
    </location>
</feature>
<feature type="compositionally biased region" description="Basic and acidic residues" evidence="9">
    <location>
        <begin position="373"/>
        <end position="389"/>
    </location>
</feature>
<gene>
    <name evidence="11" type="ORF">KFL_000400420</name>
</gene>
<evidence type="ECO:0000256" key="8">
    <source>
        <dbReference type="RuleBase" id="RU365033"/>
    </source>
</evidence>
<accession>A0A1Y1HVN0</accession>
<feature type="region of interest" description="Disordered" evidence="9">
    <location>
        <begin position="373"/>
        <end position="465"/>
    </location>
</feature>
<evidence type="ECO:0000256" key="3">
    <source>
        <dbReference type="ARBA" id="ARBA00022722"/>
    </source>
</evidence>
<feature type="compositionally biased region" description="Polar residues" evidence="9">
    <location>
        <begin position="442"/>
        <end position="453"/>
    </location>
</feature>
<dbReference type="GO" id="GO:0036297">
    <property type="term" value="P:interstrand cross-link repair"/>
    <property type="evidence" value="ECO:0000318"/>
    <property type="project" value="GO_Central"/>
</dbReference>
<protein>
    <recommendedName>
        <fullName evidence="8">Fanconi-associated nuclease</fullName>
        <ecNumber evidence="8">3.1.4.1</ecNumber>
    </recommendedName>
</protein>
<dbReference type="Pfam" id="PF08774">
    <property type="entry name" value="VRR_NUC"/>
    <property type="match status" value="2"/>
</dbReference>
<feature type="compositionally biased region" description="Basic and acidic residues" evidence="9">
    <location>
        <begin position="594"/>
        <end position="620"/>
    </location>
</feature>
<dbReference type="GO" id="GO:0005634">
    <property type="term" value="C:nucleus"/>
    <property type="evidence" value="ECO:0000318"/>
    <property type="project" value="GO_Central"/>
</dbReference>
<comment type="subcellular location">
    <subcellularLocation>
        <location evidence="8">Nucleus</location>
    </subcellularLocation>
</comment>
<evidence type="ECO:0000259" key="10">
    <source>
        <dbReference type="SMART" id="SM00990"/>
    </source>
</evidence>
<feature type="compositionally biased region" description="Gly residues" evidence="9">
    <location>
        <begin position="580"/>
        <end position="590"/>
    </location>
</feature>
<keyword evidence="8" id="KW-0227">DNA damage</keyword>
<dbReference type="InterPro" id="IPR049126">
    <property type="entry name" value="FAN1-like_TPR"/>
</dbReference>
<dbReference type="OrthoDB" id="76364at2759"/>
<feature type="compositionally biased region" description="Basic and acidic residues" evidence="9">
    <location>
        <begin position="555"/>
        <end position="572"/>
    </location>
</feature>
<dbReference type="Pfam" id="PF21170">
    <property type="entry name" value="FAN1_TPR"/>
    <property type="match status" value="1"/>
</dbReference>
<name>A0A1Y1HVN0_KLENI</name>
<dbReference type="Gene3D" id="3.40.1350.10">
    <property type="match status" value="1"/>
</dbReference>
<feature type="region of interest" description="Disordered" evidence="9">
    <location>
        <begin position="1"/>
        <end position="59"/>
    </location>
</feature>
<dbReference type="GO" id="GO:0046872">
    <property type="term" value="F:metal ion binding"/>
    <property type="evidence" value="ECO:0007669"/>
    <property type="project" value="UniProtKB-KW"/>
</dbReference>
<keyword evidence="6 8" id="KW-0460">Magnesium</keyword>
<feature type="region of interest" description="Disordered" evidence="9">
    <location>
        <begin position="255"/>
        <end position="311"/>
    </location>
</feature>
<dbReference type="Pfam" id="PF21315">
    <property type="entry name" value="FAN1_HTH"/>
    <property type="match status" value="1"/>
</dbReference>
<feature type="region of interest" description="Disordered" evidence="9">
    <location>
        <begin position="107"/>
        <end position="216"/>
    </location>
</feature>
<dbReference type="SMART" id="SM00990">
    <property type="entry name" value="VRR_NUC"/>
    <property type="match status" value="1"/>
</dbReference>
<dbReference type="InterPro" id="IPR033315">
    <property type="entry name" value="Fan1-like"/>
</dbReference>
<keyword evidence="7 8" id="KW-0464">Manganese</keyword>
<dbReference type="GO" id="GO:0008409">
    <property type="term" value="F:5'-3' exonuclease activity"/>
    <property type="evidence" value="ECO:0000318"/>
    <property type="project" value="GO_Central"/>
</dbReference>
<dbReference type="InterPro" id="IPR011856">
    <property type="entry name" value="tRNA_endonuc-like_dom_sf"/>
</dbReference>
<dbReference type="CDD" id="cd22326">
    <property type="entry name" value="FAN1-like"/>
    <property type="match status" value="1"/>
</dbReference>
<dbReference type="Gene3D" id="3.30.70.2330">
    <property type="match status" value="1"/>
</dbReference>
<keyword evidence="4 8" id="KW-0479">Metal-binding</keyword>
<dbReference type="Proteomes" id="UP000054558">
    <property type="component" value="Unassembled WGS sequence"/>
</dbReference>
<comment type="catalytic activity">
    <reaction evidence="1 8">
        <text>Hydrolytically removes 5'-nucleotides successively from the 3'-hydroxy termini of 3'-hydroxy-terminated oligonucleotides.</text>
        <dbReference type="EC" id="3.1.4.1"/>
    </reaction>
</comment>
<feature type="compositionally biased region" description="Polar residues" evidence="9">
    <location>
        <begin position="109"/>
        <end position="126"/>
    </location>
</feature>
<dbReference type="Gene3D" id="3.30.160.60">
    <property type="entry name" value="Classic Zinc Finger"/>
    <property type="match status" value="1"/>
</dbReference>
<keyword evidence="5 8" id="KW-0378">Hydrolase</keyword>
<evidence type="ECO:0000256" key="4">
    <source>
        <dbReference type="ARBA" id="ARBA00022723"/>
    </source>
</evidence>
<feature type="compositionally biased region" description="Polar residues" evidence="9">
    <location>
        <begin position="25"/>
        <end position="35"/>
    </location>
</feature>
<comment type="similarity">
    <text evidence="2 8">Belongs to the FAN1 family.</text>
</comment>
<dbReference type="PANTHER" id="PTHR15749">
    <property type="entry name" value="FANCONI-ASSOCIATED NUCLEASE 1"/>
    <property type="match status" value="1"/>
</dbReference>
<dbReference type="InterPro" id="IPR014883">
    <property type="entry name" value="VRR_NUC"/>
</dbReference>
<dbReference type="InterPro" id="IPR049132">
    <property type="entry name" value="FAN1-like_euk"/>
</dbReference>
<sequence length="1726" mass="183687">MHSHLRGHQTLLRLVGKRRRLPPEVQSNPQSSTLGPSDLPNVPPTPLSPEIDNTRKSGKEHTWVNLGGKENASSSDQSPTCPICGRSLPGADGAINAHIDACLARGSAASANSRPPRKTTQTTLAAFTSPRAKLGPGSKSLPSTTSKGLADTKGLSSPQTPGYKRSVSLPATLPLIDPWKDAGIEPGESLGAKRRKRAGSSVVCDESESRGGRGLDATAKGGLCNVDTGRGCLEPAPVGSKSREAVPIARGVRDEPQLKSGHSEFDSQVERPGAFHSPVVFPGGPCENGLRSDPTLEESSPPPNSEPTHLPKELDTWAVRQWRFEDAASLCTVGRPIRLVREPDNPKDGNAILVTVGGAPKAKAVDAKLGAWKESELQGRREATSDRGPADSGRPKQGLSEKRRGADESGELRASNGSQSNGSPRRRREESREDSLGKSGDDVSNTAPAPTRTSPRKRTKEAFAARQIDTEPVREAKAKQPAKKGGVDDPRVIGYLPAVIAEHLAPVMDRFGTAFGGEVTVRPQCAGAAAGVRIRRPVSEGRGGCDGELVGGLEAGRESEDRIGGRLEDGRAEGSASEDGSGGRGVGRECGSGEDTKSAIEAAHERSSRGAELRAAEGVKGEGGTESGTGGRGLEPEGAPCFEASAGGPSGVEGTEDVDRQRHVAAVDSHWRSACEAAARARAALVADPSLPKYQGNFLYMVRTVLDADGHLFSDDEAALLRGIGGVSGEGQRLVVRLFQRKGPWFRVSNLSYADVRDVPIAIQELLSRGYLLSSVQSPIPGTDSGPGGKYEASEEAGPSVIEASGANNRGSDGAGEATGGKNRGTEEVAGGKNRGTEGGLDARARRRSQRLAGTSADRDAETESGTGFLVSEVQRGASGSIGGISFSGGGSEPRWEPRAPEVRDAGYVRDRVGVLNVGELRELLCALGLKTKLEVNGAKRDELLRWIVDAACDARQTTPWGQGCHVAVMEKVAELAGESVRLPEGLHHLLWRVQRLFFLNGEQDLSAFLLVDMGLCKYPPYRCSRTRPVFRTRADLLAYEQALDVAQRMDEAVEAADTAAALRLLAAARRGLTQRALSANASLRGATSGRQSAGLETDGQDASRVGAPPGEERGTVRLEGDAMTEFGTEGGLNNGRAMSAERFRGAEVPSTVEAFSVGPIEGTEPIGRQRGHCCSIVRGGESRLGPEEIEERKRLAGEMPKLGREAEPCDGCGREGPVLQSAGVGLRAELGCHVSGLQGDTCAKVEACTIAHAQVTERFVDSARKVSSQKMGTVEVRETTVVHREQVGVAANAFEALKGQHTGTKVPLLVESRMETDERVELNPSANLEDRQSPELGPAPLFVARFAAGWVYSVVATVGVSILEKEKRYGEAVTVLRQLLSGNHSRGRRGQWWGRLSINLDHLGRKEESLQTAEAGVSDPWVRGGDRLALQRLRRGRTGAGVVRERRRGGWEGVHSEGGVWCTLFGLLMWEVLFADVADVFRTPFQTAPLDLDTDAFFPSREAAILERLRLIQTGDVASLLAVRWATSAGTWCRGVNWERHTLEELQTIAGCVGNQGLAAVCRLLAEDHAGWAGGMPDLLLWRENRVGLNGVRFEEERGRVGGLRSEERPARGVQLPSGLEASWDCQEVGLVECNGINTGRTTSSQEGVTEGDGGIGGLREGVDFWVKREAKLVEVKGPRDRLSEQQRAWIGALQAAGIAVEVCKVVECEESKGAKGKQAGKKRK</sequence>
<dbReference type="GO" id="GO:0004528">
    <property type="term" value="F:phosphodiesterase I activity"/>
    <property type="evidence" value="ECO:0007669"/>
    <property type="project" value="UniProtKB-EC"/>
</dbReference>
<dbReference type="InterPro" id="IPR049125">
    <property type="entry name" value="FAN1-like_WH"/>
</dbReference>
<evidence type="ECO:0000256" key="1">
    <source>
        <dbReference type="ARBA" id="ARBA00000983"/>
    </source>
</evidence>
<feature type="compositionally biased region" description="Basic and acidic residues" evidence="9">
    <location>
        <begin position="427"/>
        <end position="441"/>
    </location>
</feature>
<dbReference type="EMBL" id="DF236989">
    <property type="protein sequence ID" value="GAQ79898.1"/>
    <property type="molecule type" value="Genomic_DNA"/>
</dbReference>
<feature type="region of interest" description="Disordered" evidence="9">
    <location>
        <begin position="1084"/>
        <end position="1115"/>
    </location>
</feature>
<proteinExistence type="inferred from homology"/>
<dbReference type="PANTHER" id="PTHR15749:SF4">
    <property type="entry name" value="FANCONI-ASSOCIATED NUCLEASE 1"/>
    <property type="match status" value="1"/>
</dbReference>
<dbReference type="GO" id="GO:0070336">
    <property type="term" value="F:flap-structured DNA binding"/>
    <property type="evidence" value="ECO:0000318"/>
    <property type="project" value="GO_Central"/>
</dbReference>
<evidence type="ECO:0000256" key="5">
    <source>
        <dbReference type="ARBA" id="ARBA00022801"/>
    </source>
</evidence>
<evidence type="ECO:0000313" key="12">
    <source>
        <dbReference type="Proteomes" id="UP000054558"/>
    </source>
</evidence>
<comment type="function">
    <text evidence="8">Nuclease required for the repair of DNA interstrand cross-links (ICL). Acts as a 5'-3' exonuclease that anchors at a cut end of DNA and cleaves DNA successively at every third nucleotide, allowing to excise an ICL from one strand through flanking incisions.</text>
</comment>
<evidence type="ECO:0000256" key="6">
    <source>
        <dbReference type="ARBA" id="ARBA00022842"/>
    </source>
</evidence>
<organism evidence="11 12">
    <name type="scientific">Klebsormidium nitens</name>
    <name type="common">Green alga</name>
    <name type="synonym">Ulothrix nitens</name>
    <dbReference type="NCBI Taxonomy" id="105231"/>
    <lineage>
        <taxon>Eukaryota</taxon>
        <taxon>Viridiplantae</taxon>
        <taxon>Streptophyta</taxon>
        <taxon>Klebsormidiophyceae</taxon>
        <taxon>Klebsormidiales</taxon>
        <taxon>Klebsormidiaceae</taxon>
        <taxon>Klebsormidium</taxon>
    </lineage>
</organism>
<feature type="compositionally biased region" description="Gly residues" evidence="9">
    <location>
        <begin position="621"/>
        <end position="633"/>
    </location>
</feature>
<feature type="compositionally biased region" description="Basic and acidic residues" evidence="9">
    <location>
        <begin position="399"/>
        <end position="411"/>
    </location>
</feature>
<dbReference type="EC" id="3.1.4.1" evidence="8"/>
<comment type="cofactor">
    <cofactor evidence="8">
        <name>Mg(2+)</name>
        <dbReference type="ChEBI" id="CHEBI:18420"/>
    </cofactor>
    <cofactor evidence="8">
        <name>Mn(2+)</name>
        <dbReference type="ChEBI" id="CHEBI:29035"/>
    </cofactor>
</comment>
<keyword evidence="8" id="KW-0539">Nucleus</keyword>
<keyword evidence="12" id="KW-1185">Reference proteome</keyword>
<evidence type="ECO:0000256" key="9">
    <source>
        <dbReference type="SAM" id="MobiDB-lite"/>
    </source>
</evidence>
<keyword evidence="3 8" id="KW-0540">Nuclease</keyword>
<feature type="region of interest" description="Disordered" evidence="9">
    <location>
        <begin position="539"/>
        <end position="657"/>
    </location>
</feature>
<reference evidence="11 12" key="1">
    <citation type="journal article" date="2014" name="Nat. Commun.">
        <title>Klebsormidium flaccidum genome reveals primary factors for plant terrestrial adaptation.</title>
        <authorList>
            <person name="Hori K."/>
            <person name="Maruyama F."/>
            <person name="Fujisawa T."/>
            <person name="Togashi T."/>
            <person name="Yamamoto N."/>
            <person name="Seo M."/>
            <person name="Sato S."/>
            <person name="Yamada T."/>
            <person name="Mori H."/>
            <person name="Tajima N."/>
            <person name="Moriyama T."/>
            <person name="Ikeuchi M."/>
            <person name="Watanabe M."/>
            <person name="Wada H."/>
            <person name="Kobayashi K."/>
            <person name="Saito M."/>
            <person name="Masuda T."/>
            <person name="Sasaki-Sekimoto Y."/>
            <person name="Mashiguchi K."/>
            <person name="Awai K."/>
            <person name="Shimojima M."/>
            <person name="Masuda S."/>
            <person name="Iwai M."/>
            <person name="Nobusawa T."/>
            <person name="Narise T."/>
            <person name="Kondo S."/>
            <person name="Saito H."/>
            <person name="Sato R."/>
            <person name="Murakawa M."/>
            <person name="Ihara Y."/>
            <person name="Oshima-Yamada Y."/>
            <person name="Ohtaka K."/>
            <person name="Satoh M."/>
            <person name="Sonobe K."/>
            <person name="Ishii M."/>
            <person name="Ohtani R."/>
            <person name="Kanamori-Sato M."/>
            <person name="Honoki R."/>
            <person name="Miyazaki D."/>
            <person name="Mochizuki H."/>
            <person name="Umetsu J."/>
            <person name="Higashi K."/>
            <person name="Shibata D."/>
            <person name="Kamiya Y."/>
            <person name="Sato N."/>
            <person name="Nakamura Y."/>
            <person name="Tabata S."/>
            <person name="Ida S."/>
            <person name="Kurokawa K."/>
            <person name="Ohta H."/>
        </authorList>
    </citation>
    <scope>NUCLEOTIDE SEQUENCE [LARGE SCALE GENOMIC DNA]</scope>
    <source>
        <strain evidence="11 12">NIES-2285</strain>
    </source>
</reference>
<keyword evidence="8" id="KW-0234">DNA repair</keyword>
<evidence type="ECO:0000256" key="7">
    <source>
        <dbReference type="ARBA" id="ARBA00023211"/>
    </source>
</evidence>
<feature type="region of interest" description="Disordered" evidence="9">
    <location>
        <begin position="777"/>
        <end position="873"/>
    </location>
</feature>